<evidence type="ECO:0000313" key="1">
    <source>
        <dbReference type="EMBL" id="MDP9830128.1"/>
    </source>
</evidence>
<dbReference type="RefSeq" id="WP_307249008.1">
    <property type="nucleotide sequence ID" value="NZ_JAUSQZ010000001.1"/>
</dbReference>
<sequence length="334" mass="35120">MRPILYYVHHQGSGHWRRALAVAEHLPVPVVFASSAPPPRDLPDACDYLPLPLDAPARDADGHDAHGHLHWAPRHHEGLLARHRFLLDAVASHRPSMAMVDVSVEIAVTLRVSGVPVTAVRLPGTRDDPPHQLGFGLADQVVMPVPATWGLHDGLPCTHAVGLVTAAREPLPPTANGRPTAVVVVGTGGSRLDRAACELIAGDLPGHDVIALGPQGVPGLPNLTFTGRVADTAPYLGRATVVIGNTGLGTLGEVVAARRPFVTLPEDRPFGEQAVTARQLDEHGEAVVLHRMPGPGGWAEAVAKAQALGAPQAQADGASRLARLIEENLMAVAR</sequence>
<dbReference type="SUPFAM" id="SSF53756">
    <property type="entry name" value="UDP-Glycosyltransferase/glycogen phosphorylase"/>
    <property type="match status" value="1"/>
</dbReference>
<comment type="caution">
    <text evidence="1">The sequence shown here is derived from an EMBL/GenBank/DDBJ whole genome shotgun (WGS) entry which is preliminary data.</text>
</comment>
<name>A0ABT9PBQ1_9ACTN</name>
<dbReference type="Gene3D" id="3.40.50.2000">
    <property type="entry name" value="Glycogen Phosphorylase B"/>
    <property type="match status" value="1"/>
</dbReference>
<accession>A0ABT9PBQ1</accession>
<proteinExistence type="predicted"/>
<dbReference type="Proteomes" id="UP001235712">
    <property type="component" value="Unassembled WGS sequence"/>
</dbReference>
<gene>
    <name evidence="1" type="ORF">J2S57_005877</name>
</gene>
<dbReference type="EMBL" id="JAUSQZ010000001">
    <property type="protein sequence ID" value="MDP9830128.1"/>
    <property type="molecule type" value="Genomic_DNA"/>
</dbReference>
<protein>
    <submittedName>
        <fullName evidence="1">Glycosyltransferase</fullName>
    </submittedName>
</protein>
<organism evidence="1 2">
    <name type="scientific">Kineosporia succinea</name>
    <dbReference type="NCBI Taxonomy" id="84632"/>
    <lineage>
        <taxon>Bacteria</taxon>
        <taxon>Bacillati</taxon>
        <taxon>Actinomycetota</taxon>
        <taxon>Actinomycetes</taxon>
        <taxon>Kineosporiales</taxon>
        <taxon>Kineosporiaceae</taxon>
        <taxon>Kineosporia</taxon>
    </lineage>
</organism>
<reference evidence="1 2" key="1">
    <citation type="submission" date="2023-07" db="EMBL/GenBank/DDBJ databases">
        <title>Sequencing the genomes of 1000 actinobacteria strains.</title>
        <authorList>
            <person name="Klenk H.-P."/>
        </authorList>
    </citation>
    <scope>NUCLEOTIDE SEQUENCE [LARGE SCALE GENOMIC DNA]</scope>
    <source>
        <strain evidence="1 2">DSM 44388</strain>
    </source>
</reference>
<keyword evidence="2" id="KW-1185">Reference proteome</keyword>
<evidence type="ECO:0000313" key="2">
    <source>
        <dbReference type="Proteomes" id="UP001235712"/>
    </source>
</evidence>